<evidence type="ECO:0000313" key="2">
    <source>
        <dbReference type="Proteomes" id="UP001163321"/>
    </source>
</evidence>
<organism evidence="1 2">
    <name type="scientific">Peronosclerospora sorghi</name>
    <dbReference type="NCBI Taxonomy" id="230839"/>
    <lineage>
        <taxon>Eukaryota</taxon>
        <taxon>Sar</taxon>
        <taxon>Stramenopiles</taxon>
        <taxon>Oomycota</taxon>
        <taxon>Peronosporomycetes</taxon>
        <taxon>Peronosporales</taxon>
        <taxon>Peronosporaceae</taxon>
        <taxon>Peronosclerospora</taxon>
    </lineage>
</organism>
<accession>A0ACC0WLC4</accession>
<proteinExistence type="predicted"/>
<gene>
    <name evidence="1" type="ORF">PsorP6_011251</name>
</gene>
<evidence type="ECO:0000313" key="1">
    <source>
        <dbReference type="EMBL" id="KAI9918883.1"/>
    </source>
</evidence>
<name>A0ACC0WLC4_9STRA</name>
<comment type="caution">
    <text evidence="1">The sequence shown here is derived from an EMBL/GenBank/DDBJ whole genome shotgun (WGS) entry which is preliminary data.</text>
</comment>
<reference evidence="1 2" key="1">
    <citation type="journal article" date="2022" name="bioRxiv">
        <title>The genome of the oomycete Peronosclerospora sorghi, a cosmopolitan pathogen of maize and sorghum, is inflated with dispersed pseudogenes.</title>
        <authorList>
            <person name="Fletcher K."/>
            <person name="Martin F."/>
            <person name="Isakeit T."/>
            <person name="Cavanaugh K."/>
            <person name="Magill C."/>
            <person name="Michelmore R."/>
        </authorList>
    </citation>
    <scope>NUCLEOTIDE SEQUENCE [LARGE SCALE GENOMIC DNA]</scope>
    <source>
        <strain evidence="1">P6</strain>
    </source>
</reference>
<dbReference type="Proteomes" id="UP001163321">
    <property type="component" value="Chromosome 12"/>
</dbReference>
<sequence length="90" mass="10094">MREFLQKLELPYVHHAFQGKVCQAPAGDVFSHFRVEKSLSTEDVPGSLLVSPPRNISSFLNRPLVSFQAVLKVVWYVHPSSALRKGSSSR</sequence>
<dbReference type="EMBL" id="CM047591">
    <property type="protein sequence ID" value="KAI9918883.1"/>
    <property type="molecule type" value="Genomic_DNA"/>
</dbReference>
<protein>
    <submittedName>
        <fullName evidence="1">Uncharacterized protein</fullName>
    </submittedName>
</protein>
<keyword evidence="2" id="KW-1185">Reference proteome</keyword>